<name>A0A8J2V503_9FLAO</name>
<dbReference type="InterPro" id="IPR011045">
    <property type="entry name" value="N2O_reductase_N"/>
</dbReference>
<dbReference type="Gene3D" id="2.130.10.10">
    <property type="entry name" value="YVTN repeat-like/Quinoprotein amine dehydrogenase"/>
    <property type="match status" value="2"/>
</dbReference>
<dbReference type="SUPFAM" id="SSF50974">
    <property type="entry name" value="Nitrous oxide reductase, N-terminal domain"/>
    <property type="match status" value="1"/>
</dbReference>
<dbReference type="PROSITE" id="PS51257">
    <property type="entry name" value="PROKAR_LIPOPROTEIN"/>
    <property type="match status" value="1"/>
</dbReference>
<keyword evidence="2" id="KW-1185">Reference proteome</keyword>
<dbReference type="Pfam" id="PF10282">
    <property type="entry name" value="Lactonase"/>
    <property type="match status" value="1"/>
</dbReference>
<dbReference type="EMBL" id="BMGK01000001">
    <property type="protein sequence ID" value="GGD82428.1"/>
    <property type="molecule type" value="Genomic_DNA"/>
</dbReference>
<dbReference type="InterPro" id="IPR019405">
    <property type="entry name" value="Lactonase_7-beta_prop"/>
</dbReference>
<dbReference type="PANTHER" id="PTHR47197:SF3">
    <property type="entry name" value="DIHYDRO-HEME D1 DEHYDROGENASE"/>
    <property type="match status" value="1"/>
</dbReference>
<dbReference type="Proteomes" id="UP000652231">
    <property type="component" value="Unassembled WGS sequence"/>
</dbReference>
<dbReference type="RefSeq" id="WP_188438813.1">
    <property type="nucleotide sequence ID" value="NZ_BMGK01000001.1"/>
</dbReference>
<protein>
    <submittedName>
        <fullName evidence="1">Uncharacterized protein</fullName>
    </submittedName>
</protein>
<evidence type="ECO:0000313" key="2">
    <source>
        <dbReference type="Proteomes" id="UP000652231"/>
    </source>
</evidence>
<dbReference type="InterPro" id="IPR051200">
    <property type="entry name" value="Host-pathogen_enzymatic-act"/>
</dbReference>
<comment type="caution">
    <text evidence="1">The sequence shown here is derived from an EMBL/GenBank/DDBJ whole genome shotgun (WGS) entry which is preliminary data.</text>
</comment>
<gene>
    <name evidence="1" type="ORF">GCM10011312_03320</name>
</gene>
<evidence type="ECO:0000313" key="1">
    <source>
        <dbReference type="EMBL" id="GGD82428.1"/>
    </source>
</evidence>
<accession>A0A8J2V503</accession>
<reference evidence="1" key="1">
    <citation type="journal article" date="2014" name="Int. J. Syst. Evol. Microbiol.">
        <title>Complete genome sequence of Corynebacterium casei LMG S-19264T (=DSM 44701T), isolated from a smear-ripened cheese.</title>
        <authorList>
            <consortium name="US DOE Joint Genome Institute (JGI-PGF)"/>
            <person name="Walter F."/>
            <person name="Albersmeier A."/>
            <person name="Kalinowski J."/>
            <person name="Ruckert C."/>
        </authorList>
    </citation>
    <scope>NUCLEOTIDE SEQUENCE</scope>
    <source>
        <strain evidence="1">CGMCC 1.12924</strain>
    </source>
</reference>
<organism evidence="1 2">
    <name type="scientific">Planktosalinus lacus</name>
    <dbReference type="NCBI Taxonomy" id="1526573"/>
    <lineage>
        <taxon>Bacteria</taxon>
        <taxon>Pseudomonadati</taxon>
        <taxon>Bacteroidota</taxon>
        <taxon>Flavobacteriia</taxon>
        <taxon>Flavobacteriales</taxon>
        <taxon>Flavobacteriaceae</taxon>
        <taxon>Planktosalinus</taxon>
    </lineage>
</organism>
<sequence>MKNIISLFTLLLILSSCKNETKKDTSKDEVAQNNLILVANKTDNTLHIIDVETTETLHILETGLEPHEVEITPDGKRAVVTNYGNSKNPGKTLLVYDLAGFKLEKTIDLGEHTRPHGIQVFGESQKMLVTSEGSNSLLLVNIETGTIEKAINTQQTVSHMVAVTPDLKKAFVPSISTGNLTVIDLEKEEVVKQLYSGKGAEGVAVSPNGKEVWVTNREDNTLAVFNTSTLELMHTIACDNFPIRLKFTPDGSKALVSNARTGDVSIFDSQDKTLLTSIKMDVPLPDEVDDDRYFSREFEGSSIPIGIVVPSNTKAYVANTNADLVSEIDLETYTITRHFPTGKQPDGINYLNRN</sequence>
<dbReference type="PANTHER" id="PTHR47197">
    <property type="entry name" value="PROTEIN NIRF"/>
    <property type="match status" value="1"/>
</dbReference>
<dbReference type="AlphaFoldDB" id="A0A8J2V503"/>
<reference evidence="1" key="2">
    <citation type="submission" date="2020-09" db="EMBL/GenBank/DDBJ databases">
        <authorList>
            <person name="Sun Q."/>
            <person name="Zhou Y."/>
        </authorList>
    </citation>
    <scope>NUCLEOTIDE SEQUENCE</scope>
    <source>
        <strain evidence="1">CGMCC 1.12924</strain>
    </source>
</reference>
<proteinExistence type="predicted"/>
<dbReference type="InterPro" id="IPR015943">
    <property type="entry name" value="WD40/YVTN_repeat-like_dom_sf"/>
</dbReference>